<dbReference type="InterPro" id="IPR004378">
    <property type="entry name" value="F420H2_quin_Rdtase"/>
</dbReference>
<protein>
    <submittedName>
        <fullName evidence="3">Nitroreductase/quinone reductase family protein</fullName>
    </submittedName>
</protein>
<keyword evidence="4" id="KW-1185">Reference proteome</keyword>
<dbReference type="RefSeq" id="WP_399616221.1">
    <property type="nucleotide sequence ID" value="NZ_JBITYT010000008.1"/>
</dbReference>
<evidence type="ECO:0000256" key="1">
    <source>
        <dbReference type="ARBA" id="ARBA00008710"/>
    </source>
</evidence>
<dbReference type="EMBL" id="JBITYT010000008">
    <property type="protein sequence ID" value="MFI9121492.1"/>
    <property type="molecule type" value="Genomic_DNA"/>
</dbReference>
<evidence type="ECO:0000313" key="3">
    <source>
        <dbReference type="EMBL" id="MFI9121492.1"/>
    </source>
</evidence>
<sequence length="150" mass="16419">MQETNGTVDETVNSNAFNRGVIEEFRANGGRVESFGSVPLLLLSTRGRVSGLTRTTPLVHLVRDGRHVVFAANGGAPVAPGWYRNLMAAGEGVVEVGTRRLTVRPEPVPESEHEELWRLQTEQDPNFATFRAKTDRTIPVVALVPVDDTD</sequence>
<dbReference type="PANTHER" id="PTHR39428:SF1">
    <property type="entry name" value="F420H(2)-DEPENDENT QUINONE REDUCTASE RV1261C"/>
    <property type="match status" value="1"/>
</dbReference>
<organism evidence="3 4">
    <name type="scientific">Streptomyces bikiniensis</name>
    <dbReference type="NCBI Taxonomy" id="1896"/>
    <lineage>
        <taxon>Bacteria</taxon>
        <taxon>Bacillati</taxon>
        <taxon>Actinomycetota</taxon>
        <taxon>Actinomycetes</taxon>
        <taxon>Kitasatosporales</taxon>
        <taxon>Streptomycetaceae</taxon>
        <taxon>Streptomyces</taxon>
    </lineage>
</organism>
<proteinExistence type="inferred from homology"/>
<comment type="catalytic activity">
    <reaction evidence="2">
        <text>oxidized coenzyme F420-(gamma-L-Glu)(n) + a quinol + H(+) = reduced coenzyme F420-(gamma-L-Glu)(n) + a quinone</text>
        <dbReference type="Rhea" id="RHEA:39663"/>
        <dbReference type="Rhea" id="RHEA-COMP:12939"/>
        <dbReference type="Rhea" id="RHEA-COMP:14378"/>
        <dbReference type="ChEBI" id="CHEBI:15378"/>
        <dbReference type="ChEBI" id="CHEBI:24646"/>
        <dbReference type="ChEBI" id="CHEBI:132124"/>
        <dbReference type="ChEBI" id="CHEBI:133980"/>
        <dbReference type="ChEBI" id="CHEBI:139511"/>
    </reaction>
</comment>
<comment type="caution">
    <text evidence="3">The sequence shown here is derived from an EMBL/GenBank/DDBJ whole genome shotgun (WGS) entry which is preliminary data.</text>
</comment>
<dbReference type="PANTHER" id="PTHR39428">
    <property type="entry name" value="F420H(2)-DEPENDENT QUINONE REDUCTASE RV1261C"/>
    <property type="match status" value="1"/>
</dbReference>
<dbReference type="Gene3D" id="2.30.110.10">
    <property type="entry name" value="Electron Transport, Fmn-binding Protein, Chain A"/>
    <property type="match status" value="1"/>
</dbReference>
<dbReference type="NCBIfam" id="TIGR00026">
    <property type="entry name" value="hi_GC_TIGR00026"/>
    <property type="match status" value="1"/>
</dbReference>
<evidence type="ECO:0000313" key="4">
    <source>
        <dbReference type="Proteomes" id="UP001614391"/>
    </source>
</evidence>
<dbReference type="Pfam" id="PF04075">
    <property type="entry name" value="F420H2_quin_red"/>
    <property type="match status" value="1"/>
</dbReference>
<comment type="similarity">
    <text evidence="1">Belongs to the F420H(2)-dependent quinone reductase family.</text>
</comment>
<reference evidence="3 4" key="1">
    <citation type="submission" date="2024-10" db="EMBL/GenBank/DDBJ databases">
        <title>The Natural Products Discovery Center: Release of the First 8490 Sequenced Strains for Exploring Actinobacteria Biosynthetic Diversity.</title>
        <authorList>
            <person name="Kalkreuter E."/>
            <person name="Kautsar S.A."/>
            <person name="Yang D."/>
            <person name="Bader C.D."/>
            <person name="Teijaro C.N."/>
            <person name="Fluegel L."/>
            <person name="Davis C.M."/>
            <person name="Simpson J.R."/>
            <person name="Lauterbach L."/>
            <person name="Steele A.D."/>
            <person name="Gui C."/>
            <person name="Meng S."/>
            <person name="Li G."/>
            <person name="Viehrig K."/>
            <person name="Ye F."/>
            <person name="Su P."/>
            <person name="Kiefer A.F."/>
            <person name="Nichols A."/>
            <person name="Cepeda A.J."/>
            <person name="Yan W."/>
            <person name="Fan B."/>
            <person name="Jiang Y."/>
            <person name="Adhikari A."/>
            <person name="Zheng C.-J."/>
            <person name="Schuster L."/>
            <person name="Cowan T.M."/>
            <person name="Smanski M.J."/>
            <person name="Chevrette M.G."/>
            <person name="De Carvalho L.P.S."/>
            <person name="Shen B."/>
        </authorList>
    </citation>
    <scope>NUCLEOTIDE SEQUENCE [LARGE SCALE GENOMIC DNA]</scope>
    <source>
        <strain evidence="3 4">NPDC053346</strain>
    </source>
</reference>
<accession>A0ABW8CWG7</accession>
<gene>
    <name evidence="3" type="ORF">ACIGW0_19125</name>
</gene>
<evidence type="ECO:0000256" key="2">
    <source>
        <dbReference type="ARBA" id="ARBA00049106"/>
    </source>
</evidence>
<dbReference type="Proteomes" id="UP001614391">
    <property type="component" value="Unassembled WGS sequence"/>
</dbReference>
<name>A0ABW8CWG7_STRBI</name>
<dbReference type="InterPro" id="IPR012349">
    <property type="entry name" value="Split_barrel_FMN-bd"/>
</dbReference>